<dbReference type="AlphaFoldDB" id="D7C7J9"/>
<evidence type="ECO:0000313" key="3">
    <source>
        <dbReference type="Proteomes" id="UP000000377"/>
    </source>
</evidence>
<dbReference type="SUPFAM" id="SSF55718">
    <property type="entry name" value="SCP-like"/>
    <property type="match status" value="1"/>
</dbReference>
<gene>
    <name evidence="2" type="ordered locus">SBI_09429</name>
</gene>
<dbReference type="InterPro" id="IPR036527">
    <property type="entry name" value="SCP2_sterol-bd_dom_sf"/>
</dbReference>
<dbReference type="EMBL" id="CP002047">
    <property type="protein sequence ID" value="ADI12547.1"/>
    <property type="molecule type" value="Genomic_DNA"/>
</dbReference>
<accession>D7C7J9</accession>
<reference evidence="2 3" key="1">
    <citation type="journal article" date="2010" name="J. Bacteriol.">
        <title>Genome sequence of the milbemycin-producing bacterium Streptomyces bingchenggensis.</title>
        <authorList>
            <person name="Wang X.J."/>
            <person name="Yan Y.J."/>
            <person name="Zhang B."/>
            <person name="An J."/>
            <person name="Wang J.J."/>
            <person name="Tian J."/>
            <person name="Jiang L."/>
            <person name="Chen Y.H."/>
            <person name="Huang S.X."/>
            <person name="Yin M."/>
            <person name="Zhang J."/>
            <person name="Gao A.L."/>
            <person name="Liu C.X."/>
            <person name="Zhu Z.X."/>
            <person name="Xiang W.S."/>
        </authorList>
    </citation>
    <scope>NUCLEOTIDE SEQUENCE [LARGE SCALE GENOMIC DNA]</scope>
    <source>
        <strain evidence="2 3">BCW-1</strain>
    </source>
</reference>
<dbReference type="KEGG" id="sbh:SBI_09429"/>
<evidence type="ECO:0000256" key="1">
    <source>
        <dbReference type="SAM" id="MobiDB-lite"/>
    </source>
</evidence>
<keyword evidence="3" id="KW-1185">Reference proteome</keyword>
<dbReference type="eggNOG" id="ENOG5032M73">
    <property type="taxonomic scope" value="Bacteria"/>
</dbReference>
<organism evidence="2 3">
    <name type="scientific">Streptomyces bingchenggensis (strain BCW-1)</name>
    <dbReference type="NCBI Taxonomy" id="749414"/>
    <lineage>
        <taxon>Bacteria</taxon>
        <taxon>Bacillati</taxon>
        <taxon>Actinomycetota</taxon>
        <taxon>Actinomycetes</taxon>
        <taxon>Kitasatosporales</taxon>
        <taxon>Streptomycetaceae</taxon>
        <taxon>Streptomyces</taxon>
    </lineage>
</organism>
<protein>
    <submittedName>
        <fullName evidence="2">Uncharacterized protein</fullName>
    </submittedName>
</protein>
<proteinExistence type="predicted"/>
<dbReference type="HOGENOM" id="CLU_1915838_0_0_11"/>
<feature type="region of interest" description="Disordered" evidence="1">
    <location>
        <begin position="112"/>
        <end position="132"/>
    </location>
</feature>
<dbReference type="Proteomes" id="UP000000377">
    <property type="component" value="Chromosome"/>
</dbReference>
<name>D7C7J9_STRBB</name>
<feature type="compositionally biased region" description="Pro residues" evidence="1">
    <location>
        <begin position="117"/>
        <end position="132"/>
    </location>
</feature>
<evidence type="ECO:0000313" key="2">
    <source>
        <dbReference type="EMBL" id="ADI12547.1"/>
    </source>
</evidence>
<dbReference type="STRING" id="749414.SBI_09429"/>
<dbReference type="PATRIC" id="fig|749414.3.peg.9709"/>
<sequence>MPTERWPTLVTALAGWRHPAWYTLHRARRELETHHVDLNLGYTTTDWSTSYVIWALDDTIATLTARDFPIARIEATDLDRSWTLAPTVPAATGPGHALLAWLSGRGPATHLVSEPRLPTPPTWPLPPTPGWT</sequence>